<sequence length="125" mass="14833">MSPRVCKKFDKKPWQKLDRSTLPSKPGIYSLAHEIPGRQKRKNLRLNLYTGRTNNLKRRVQEHQRKKFKGYDRSALRVKSVLEPKQKKKEWEYMECQRKKGNYPLLNKKIGDGAPSRAKGRKRKA</sequence>
<proteinExistence type="predicted"/>
<comment type="caution">
    <text evidence="3">The sequence shown here is derived from an EMBL/GenBank/DDBJ whole genome shotgun (WGS) entry which is preliminary data.</text>
</comment>
<feature type="domain" description="GIY-YIG" evidence="2">
    <location>
        <begin position="24"/>
        <end position="108"/>
    </location>
</feature>
<dbReference type="InterPro" id="IPR035901">
    <property type="entry name" value="GIY-YIG_endonuc_sf"/>
</dbReference>
<dbReference type="Gene3D" id="3.40.1440.10">
    <property type="entry name" value="GIY-YIG endonuclease"/>
    <property type="match status" value="1"/>
</dbReference>
<evidence type="ECO:0000313" key="4">
    <source>
        <dbReference type="Proteomes" id="UP001159405"/>
    </source>
</evidence>
<evidence type="ECO:0000256" key="1">
    <source>
        <dbReference type="SAM" id="MobiDB-lite"/>
    </source>
</evidence>
<evidence type="ECO:0000313" key="3">
    <source>
        <dbReference type="EMBL" id="CAH3037055.1"/>
    </source>
</evidence>
<gene>
    <name evidence="3" type="ORF">PLOB_00035776</name>
</gene>
<keyword evidence="4" id="KW-1185">Reference proteome</keyword>
<dbReference type="EMBL" id="CALNXK010000005">
    <property type="protein sequence ID" value="CAH3037055.1"/>
    <property type="molecule type" value="Genomic_DNA"/>
</dbReference>
<dbReference type="InterPro" id="IPR000305">
    <property type="entry name" value="GIY-YIG_endonuc"/>
</dbReference>
<accession>A0ABN8MY36</accession>
<dbReference type="Proteomes" id="UP001159405">
    <property type="component" value="Unassembled WGS sequence"/>
</dbReference>
<name>A0ABN8MY36_9CNID</name>
<dbReference type="SUPFAM" id="SSF82771">
    <property type="entry name" value="GIY-YIG endonuclease"/>
    <property type="match status" value="1"/>
</dbReference>
<evidence type="ECO:0000259" key="2">
    <source>
        <dbReference type="PROSITE" id="PS50164"/>
    </source>
</evidence>
<reference evidence="3 4" key="1">
    <citation type="submission" date="2022-05" db="EMBL/GenBank/DDBJ databases">
        <authorList>
            <consortium name="Genoscope - CEA"/>
            <person name="William W."/>
        </authorList>
    </citation>
    <scope>NUCLEOTIDE SEQUENCE [LARGE SCALE GENOMIC DNA]</scope>
</reference>
<dbReference type="PROSITE" id="PS50164">
    <property type="entry name" value="GIY_YIG"/>
    <property type="match status" value="1"/>
</dbReference>
<protein>
    <recommendedName>
        <fullName evidence="2">GIY-YIG domain-containing protein</fullName>
    </recommendedName>
</protein>
<organism evidence="3 4">
    <name type="scientific">Porites lobata</name>
    <dbReference type="NCBI Taxonomy" id="104759"/>
    <lineage>
        <taxon>Eukaryota</taxon>
        <taxon>Metazoa</taxon>
        <taxon>Cnidaria</taxon>
        <taxon>Anthozoa</taxon>
        <taxon>Hexacorallia</taxon>
        <taxon>Scleractinia</taxon>
        <taxon>Fungiina</taxon>
        <taxon>Poritidae</taxon>
        <taxon>Porites</taxon>
    </lineage>
</organism>
<dbReference type="Pfam" id="PF01541">
    <property type="entry name" value="GIY-YIG"/>
    <property type="match status" value="1"/>
</dbReference>
<feature type="region of interest" description="Disordered" evidence="1">
    <location>
        <begin position="104"/>
        <end position="125"/>
    </location>
</feature>